<evidence type="ECO:0000259" key="1">
    <source>
        <dbReference type="Pfam" id="PF10607"/>
    </source>
</evidence>
<accession>A0AB34PZG0</accession>
<comment type="caution">
    <text evidence="2">The sequence shown here is derived from an EMBL/GenBank/DDBJ whole genome shotgun (WGS) entry which is preliminary data.</text>
</comment>
<protein>
    <recommendedName>
        <fullName evidence="1">CTLH/CRA C-terminal to LisH motif domain-containing protein</fullName>
    </recommendedName>
</protein>
<feature type="domain" description="CTLH/CRA C-terminal to LisH motif" evidence="1">
    <location>
        <begin position="211"/>
        <end position="440"/>
    </location>
</feature>
<dbReference type="Proteomes" id="UP000030161">
    <property type="component" value="Unassembled WGS sequence"/>
</dbReference>
<dbReference type="GO" id="GO:0034657">
    <property type="term" value="C:GID complex"/>
    <property type="evidence" value="ECO:0007669"/>
    <property type="project" value="TreeGrafter"/>
</dbReference>
<dbReference type="GO" id="GO:0005737">
    <property type="term" value="C:cytoplasm"/>
    <property type="evidence" value="ECO:0007669"/>
    <property type="project" value="TreeGrafter"/>
</dbReference>
<reference evidence="2 3" key="1">
    <citation type="submission" date="2013-12" db="EMBL/GenBank/DDBJ databases">
        <title>The Genome Sequence of Candida albicans P78048.</title>
        <authorList>
            <consortium name="The Broad Institute Genome Sequencing Platform"/>
            <consortium name="The Broad Institute Genome Sequencing Center for Infectious Disease"/>
            <person name="Cuomo C."/>
            <person name="Bennett R."/>
            <person name="Hirakawa M."/>
            <person name="Noverr M."/>
            <person name="Mitchell A."/>
            <person name="Young S.K."/>
            <person name="Zeng Q."/>
            <person name="Gargeya S."/>
            <person name="Fitzgerald M."/>
            <person name="Abouelleil A."/>
            <person name="Alvarado L."/>
            <person name="Berlin A.M."/>
            <person name="Chapman S.B."/>
            <person name="Dewar J."/>
            <person name="Goldberg J."/>
            <person name="Griggs A."/>
            <person name="Gujja S."/>
            <person name="Hansen M."/>
            <person name="Howarth C."/>
            <person name="Imamovic A."/>
            <person name="Larimer J."/>
            <person name="McCowan C."/>
            <person name="Murphy C."/>
            <person name="Pearson M."/>
            <person name="Priest M."/>
            <person name="Roberts A."/>
            <person name="Saif S."/>
            <person name="Shea T."/>
            <person name="Sykes S."/>
            <person name="Wortman J."/>
            <person name="Nusbaum C."/>
            <person name="Birren B."/>
        </authorList>
    </citation>
    <scope>NUCLEOTIDE SEQUENCE [LARGE SCALE GENOMIC DNA]</scope>
    <source>
        <strain evidence="2 3">P78048</strain>
    </source>
</reference>
<name>A0AB34PZG0_CANAX</name>
<dbReference type="Pfam" id="PF10607">
    <property type="entry name" value="CTLH"/>
    <property type="match status" value="1"/>
</dbReference>
<proteinExistence type="predicted"/>
<evidence type="ECO:0000313" key="2">
    <source>
        <dbReference type="EMBL" id="KGR21483.1"/>
    </source>
</evidence>
<sequence>MTTTSTALLDTLSTEVTNLNQSGTDSLNDLLQDSNEFLAELRLIELDLIEEVNSQENELTPHKPVDPVDKLSKLSDKWYKSSISRLKSYNSANNKFSKNILNNPKFSIELDDAYTYPLLLNNYPRNNLDGHQQKHGSTRSKDINIEAPEEGHPLLPKSSQLEQIKNENREELIKAIVLHLLKTGQCDIVPEVLKELPANTSNVIDQDLFKKFEVLNQIVDNIIARHDLSLALQWFQEKYNERVAINAKNSILPPNTSADTFGSINLSWDQTDSFHDIEFKFHMLQFTILLNGENSSFTLDNALKAYLYSKDNFSKFFKDYIHEISPLMTLLLFRTDKDTDTFDDFSKKHMVTTVKSFITKMKQGFYMENERKQRSMGHGGEAKFVYELLANFENIHESSSLFTNLANEFIAEYCKDLKLSNDSSLFQSVLAGHIYLPSFYKYNQIQLKLKKLKSASGGKLNEDSSGASNSTNGTPNSQVENFVATYHFELPFQLPDSSRFLFKYHPIFICPVSREQLIPITENGYTTQAVVLNYCQHLVLRDSIWHLSKKGIDIFKCHYCYKKHKYSDVTDAYFIDL</sequence>
<dbReference type="EMBL" id="AJIX01000003">
    <property type="protein sequence ID" value="KGR21483.1"/>
    <property type="molecule type" value="Genomic_DNA"/>
</dbReference>
<evidence type="ECO:0000313" key="3">
    <source>
        <dbReference type="Proteomes" id="UP000030161"/>
    </source>
</evidence>
<organism evidence="2 3">
    <name type="scientific">Candida albicans P78048</name>
    <dbReference type="NCBI Taxonomy" id="1094989"/>
    <lineage>
        <taxon>Eukaryota</taxon>
        <taxon>Fungi</taxon>
        <taxon>Dikarya</taxon>
        <taxon>Ascomycota</taxon>
        <taxon>Saccharomycotina</taxon>
        <taxon>Pichiomycetes</taxon>
        <taxon>Debaryomycetaceae</taxon>
        <taxon>Candida/Lodderomyces clade</taxon>
        <taxon>Candida</taxon>
    </lineage>
</organism>
<dbReference type="GO" id="GO:0043161">
    <property type="term" value="P:proteasome-mediated ubiquitin-dependent protein catabolic process"/>
    <property type="evidence" value="ECO:0007669"/>
    <property type="project" value="InterPro"/>
</dbReference>
<dbReference type="InterPro" id="IPR045098">
    <property type="entry name" value="Fyv10_fam"/>
</dbReference>
<dbReference type="AlphaFoldDB" id="A0AB34PZG0"/>
<dbReference type="InterPro" id="IPR024964">
    <property type="entry name" value="CTLH/CRA"/>
</dbReference>
<dbReference type="PANTHER" id="PTHR12170">
    <property type="entry name" value="MACROPHAGE ERYTHROBLAST ATTACHER-RELATED"/>
    <property type="match status" value="1"/>
</dbReference>
<dbReference type="PANTHER" id="PTHR12170:SF3">
    <property type="entry name" value="GH10162P"/>
    <property type="match status" value="1"/>
</dbReference>
<dbReference type="GO" id="GO:0004842">
    <property type="term" value="F:ubiquitin-protein transferase activity"/>
    <property type="evidence" value="ECO:0007669"/>
    <property type="project" value="InterPro"/>
</dbReference>
<dbReference type="GO" id="GO:0005634">
    <property type="term" value="C:nucleus"/>
    <property type="evidence" value="ECO:0007669"/>
    <property type="project" value="TreeGrafter"/>
</dbReference>
<gene>
    <name evidence="2" type="ORF">MG3_00486</name>
</gene>